<accession>A0A843VKJ6</accession>
<sequence>MTTPSLQSDDAAPVSAKDAFIAIMTRDMPGRVRYAGKAEMLRTWYGRGEGSSSSSGCHTQVQ</sequence>
<dbReference type="Proteomes" id="UP000652761">
    <property type="component" value="Unassembled WGS sequence"/>
</dbReference>
<evidence type="ECO:0000313" key="1">
    <source>
        <dbReference type="EMBL" id="MQL94120.1"/>
    </source>
</evidence>
<proteinExistence type="predicted"/>
<name>A0A843VKJ6_COLES</name>
<comment type="caution">
    <text evidence="1">The sequence shown here is derived from an EMBL/GenBank/DDBJ whole genome shotgun (WGS) entry which is preliminary data.</text>
</comment>
<evidence type="ECO:0000313" key="2">
    <source>
        <dbReference type="Proteomes" id="UP000652761"/>
    </source>
</evidence>
<keyword evidence="2" id="KW-1185">Reference proteome</keyword>
<dbReference type="EMBL" id="NMUH01001634">
    <property type="protein sequence ID" value="MQL94120.1"/>
    <property type="molecule type" value="Genomic_DNA"/>
</dbReference>
<reference evidence="1" key="1">
    <citation type="submission" date="2017-07" db="EMBL/GenBank/DDBJ databases">
        <title>Taro Niue Genome Assembly and Annotation.</title>
        <authorList>
            <person name="Atibalentja N."/>
            <person name="Keating K."/>
            <person name="Fields C.J."/>
        </authorList>
    </citation>
    <scope>NUCLEOTIDE SEQUENCE</scope>
    <source>
        <strain evidence="1">Niue_2</strain>
        <tissue evidence="1">Leaf</tissue>
    </source>
</reference>
<protein>
    <submittedName>
        <fullName evidence="1">Uncharacterized protein</fullName>
    </submittedName>
</protein>
<dbReference type="AlphaFoldDB" id="A0A843VKJ6"/>
<gene>
    <name evidence="1" type="ORF">Taro_026769</name>
</gene>
<organism evidence="1 2">
    <name type="scientific">Colocasia esculenta</name>
    <name type="common">Wild taro</name>
    <name type="synonym">Arum esculentum</name>
    <dbReference type="NCBI Taxonomy" id="4460"/>
    <lineage>
        <taxon>Eukaryota</taxon>
        <taxon>Viridiplantae</taxon>
        <taxon>Streptophyta</taxon>
        <taxon>Embryophyta</taxon>
        <taxon>Tracheophyta</taxon>
        <taxon>Spermatophyta</taxon>
        <taxon>Magnoliopsida</taxon>
        <taxon>Liliopsida</taxon>
        <taxon>Araceae</taxon>
        <taxon>Aroideae</taxon>
        <taxon>Colocasieae</taxon>
        <taxon>Colocasia</taxon>
    </lineage>
</organism>